<dbReference type="EMBL" id="FNGF01000005">
    <property type="protein sequence ID" value="SDL31089.1"/>
    <property type="molecule type" value="Genomic_DNA"/>
</dbReference>
<keyword evidence="2" id="KW-1185">Reference proteome</keyword>
<organism evidence="1 2">
    <name type="scientific">Glycomyces sambucus</name>
    <dbReference type="NCBI Taxonomy" id="380244"/>
    <lineage>
        <taxon>Bacteria</taxon>
        <taxon>Bacillati</taxon>
        <taxon>Actinomycetota</taxon>
        <taxon>Actinomycetes</taxon>
        <taxon>Glycomycetales</taxon>
        <taxon>Glycomycetaceae</taxon>
        <taxon>Glycomyces</taxon>
    </lineage>
</organism>
<name>A0A1G9J0T8_9ACTN</name>
<sequence>MSYYLLEPEVAGELGEDTVMDTSVHPPVVSRLQYVIQDWLGDEILESTPCFVVTEHLAGLIGEAGLSGYRFADAEVVLGEDAEELADGPIDLPKWQWLQLTGTAGSDDFGAASDGSLVVSERALGVLRQGVLNNCDIEPR</sequence>
<dbReference type="OrthoDB" id="5879561at2"/>
<protein>
    <submittedName>
        <fullName evidence="1">Uncharacterized protein</fullName>
    </submittedName>
</protein>
<accession>A0A1G9J0T8</accession>
<dbReference type="AlphaFoldDB" id="A0A1G9J0T8"/>
<dbReference type="Proteomes" id="UP000198662">
    <property type="component" value="Unassembled WGS sequence"/>
</dbReference>
<proteinExistence type="predicted"/>
<evidence type="ECO:0000313" key="1">
    <source>
        <dbReference type="EMBL" id="SDL31089.1"/>
    </source>
</evidence>
<dbReference type="RefSeq" id="WP_091051553.1">
    <property type="nucleotide sequence ID" value="NZ_FNGF01000005.1"/>
</dbReference>
<evidence type="ECO:0000313" key="2">
    <source>
        <dbReference type="Proteomes" id="UP000198662"/>
    </source>
</evidence>
<gene>
    <name evidence="1" type="ORF">SAMN05216298_3347</name>
</gene>
<reference evidence="2" key="1">
    <citation type="submission" date="2016-10" db="EMBL/GenBank/DDBJ databases">
        <authorList>
            <person name="Varghese N."/>
            <person name="Submissions S."/>
        </authorList>
    </citation>
    <scope>NUCLEOTIDE SEQUENCE [LARGE SCALE GENOMIC DNA]</scope>
    <source>
        <strain evidence="2">CGMCC 4.3147</strain>
    </source>
</reference>
<dbReference type="STRING" id="380244.SAMN05216298_3347"/>